<keyword evidence="9" id="KW-1185">Reference proteome</keyword>
<dbReference type="InterPro" id="IPR022642">
    <property type="entry name" value="CheR_C"/>
</dbReference>
<evidence type="ECO:0000256" key="5">
    <source>
        <dbReference type="ARBA" id="ARBA00022691"/>
    </source>
</evidence>
<dbReference type="Pfam" id="PF03705">
    <property type="entry name" value="CheR_N"/>
    <property type="match status" value="1"/>
</dbReference>
<dbReference type="EC" id="2.1.1.80" evidence="2"/>
<dbReference type="RefSeq" id="WP_048123426.1">
    <property type="nucleotide sequence ID" value="NZ_CP009520.1"/>
</dbReference>
<evidence type="ECO:0000256" key="3">
    <source>
        <dbReference type="ARBA" id="ARBA00022603"/>
    </source>
</evidence>
<dbReference type="Pfam" id="PF01739">
    <property type="entry name" value="CheR"/>
    <property type="match status" value="1"/>
</dbReference>
<accession>A0A0E3QAA2</accession>
<feature type="compositionally biased region" description="Basic and acidic residues" evidence="6">
    <location>
        <begin position="8"/>
        <end position="28"/>
    </location>
</feature>
<dbReference type="InterPro" id="IPR022641">
    <property type="entry name" value="CheR_N"/>
</dbReference>
<dbReference type="Proteomes" id="UP000033096">
    <property type="component" value="Chromosome"/>
</dbReference>
<dbReference type="EMBL" id="CP009520">
    <property type="protein sequence ID" value="AKB45773.1"/>
    <property type="molecule type" value="Genomic_DNA"/>
</dbReference>
<comment type="catalytic activity">
    <reaction evidence="1">
        <text>L-glutamyl-[protein] + S-adenosyl-L-methionine = [protein]-L-glutamate 5-O-methyl ester + S-adenosyl-L-homocysteine</text>
        <dbReference type="Rhea" id="RHEA:24452"/>
        <dbReference type="Rhea" id="RHEA-COMP:10208"/>
        <dbReference type="Rhea" id="RHEA-COMP:10311"/>
        <dbReference type="ChEBI" id="CHEBI:29973"/>
        <dbReference type="ChEBI" id="CHEBI:57856"/>
        <dbReference type="ChEBI" id="CHEBI:59789"/>
        <dbReference type="ChEBI" id="CHEBI:82795"/>
        <dbReference type="EC" id="2.1.1.80"/>
    </reaction>
</comment>
<proteinExistence type="predicted"/>
<dbReference type="InterPro" id="IPR000780">
    <property type="entry name" value="CheR_MeTrfase"/>
</dbReference>
<evidence type="ECO:0000256" key="2">
    <source>
        <dbReference type="ARBA" id="ARBA00012534"/>
    </source>
</evidence>
<dbReference type="HOGENOM" id="CLU_025854_1_1_2"/>
<dbReference type="PRINTS" id="PR00996">
    <property type="entry name" value="CHERMTFRASE"/>
</dbReference>
<reference evidence="8 9" key="1">
    <citation type="submission" date="2014-07" db="EMBL/GenBank/DDBJ databases">
        <title>Methanogenic archaea and the global carbon cycle.</title>
        <authorList>
            <person name="Henriksen J.R."/>
            <person name="Luke J."/>
            <person name="Reinhart S."/>
            <person name="Benedict M.N."/>
            <person name="Youngblut N.D."/>
            <person name="Metcalf M.E."/>
            <person name="Whitaker R.J."/>
            <person name="Metcalf W.W."/>
        </authorList>
    </citation>
    <scope>NUCLEOTIDE SEQUENCE [LARGE SCALE GENOMIC DNA]</scope>
    <source>
        <strain evidence="8 9">Z-761</strain>
    </source>
</reference>
<dbReference type="PROSITE" id="PS50123">
    <property type="entry name" value="CHER"/>
    <property type="match status" value="1"/>
</dbReference>
<keyword evidence="3 8" id="KW-0489">Methyltransferase</keyword>
<sequence length="306" mass="35787">MDNGPVRKANDSEINKEKNKGKSKEINRGIKTYQNLEKDPGFELLKRTISGNTGFNCEHYKEAHFKRRINVRVRATNSESYGAYLKLLKKDPEEYEFLLDALTVNVSEFFRNPETFRIIEKDVVPSLVTNRSGLFIRSIRIWSAGCAAGEEAYSLAILLHRTLKNDFNKYRIRIIGTDIDIQSLEKAKKGIYNENSLKNLDPGTKERYFFKQGDNYQVIDEVKNITQFKRHDLISDPRIDHFDLIVCRNVMIYFKKEIQEQLQLSFYRALEKGGFFIIGKSETLLETASSFFRSYNTRERLYIKEI</sequence>
<dbReference type="SUPFAM" id="SSF47757">
    <property type="entry name" value="Chemotaxis receptor methyltransferase CheR, N-terminal domain"/>
    <property type="match status" value="1"/>
</dbReference>
<dbReference type="PANTHER" id="PTHR24422">
    <property type="entry name" value="CHEMOTAXIS PROTEIN METHYLTRANSFERASE"/>
    <property type="match status" value="1"/>
</dbReference>
<protein>
    <recommendedName>
        <fullName evidence="2">protein-glutamate O-methyltransferase</fullName>
        <ecNumber evidence="2">2.1.1.80</ecNumber>
    </recommendedName>
</protein>
<evidence type="ECO:0000313" key="8">
    <source>
        <dbReference type="EMBL" id="AKB45773.1"/>
    </source>
</evidence>
<dbReference type="SUPFAM" id="SSF53335">
    <property type="entry name" value="S-adenosyl-L-methionine-dependent methyltransferases"/>
    <property type="match status" value="1"/>
</dbReference>
<evidence type="ECO:0000256" key="1">
    <source>
        <dbReference type="ARBA" id="ARBA00001541"/>
    </source>
</evidence>
<dbReference type="Gene3D" id="1.10.155.10">
    <property type="entry name" value="Chemotaxis receptor methyltransferase CheR, N-terminal domain"/>
    <property type="match status" value="1"/>
</dbReference>
<evidence type="ECO:0000313" key="9">
    <source>
        <dbReference type="Proteomes" id="UP000033096"/>
    </source>
</evidence>
<dbReference type="STRING" id="1434123.MSVAZ_3504"/>
<evidence type="ECO:0000256" key="6">
    <source>
        <dbReference type="SAM" id="MobiDB-lite"/>
    </source>
</evidence>
<dbReference type="Gene3D" id="3.40.50.150">
    <property type="entry name" value="Vaccinia Virus protein VP39"/>
    <property type="match status" value="1"/>
</dbReference>
<evidence type="ECO:0000256" key="4">
    <source>
        <dbReference type="ARBA" id="ARBA00022679"/>
    </source>
</evidence>
<keyword evidence="5" id="KW-0949">S-adenosyl-L-methionine</keyword>
<dbReference type="CDD" id="cd02440">
    <property type="entry name" value="AdoMet_MTases"/>
    <property type="match status" value="1"/>
</dbReference>
<dbReference type="InterPro" id="IPR050903">
    <property type="entry name" value="Bact_Chemotaxis_MeTrfase"/>
</dbReference>
<dbReference type="GO" id="GO:0032259">
    <property type="term" value="P:methylation"/>
    <property type="evidence" value="ECO:0007669"/>
    <property type="project" value="UniProtKB-KW"/>
</dbReference>
<dbReference type="KEGG" id="mvc:MSVAZ_3504"/>
<dbReference type="GeneID" id="24812057"/>
<dbReference type="SMART" id="SM00138">
    <property type="entry name" value="MeTrc"/>
    <property type="match status" value="1"/>
</dbReference>
<gene>
    <name evidence="8" type="ORF">MSVAZ_3504</name>
</gene>
<dbReference type="GO" id="GO:0008983">
    <property type="term" value="F:protein-glutamate O-methyltransferase activity"/>
    <property type="evidence" value="ECO:0007669"/>
    <property type="project" value="UniProtKB-EC"/>
</dbReference>
<name>A0A0E3QAA2_9EURY</name>
<dbReference type="AlphaFoldDB" id="A0A0E3QAA2"/>
<dbReference type="InterPro" id="IPR036804">
    <property type="entry name" value="CheR_N_sf"/>
</dbReference>
<keyword evidence="4 8" id="KW-0808">Transferase</keyword>
<dbReference type="InterPro" id="IPR029063">
    <property type="entry name" value="SAM-dependent_MTases_sf"/>
</dbReference>
<evidence type="ECO:0000259" key="7">
    <source>
        <dbReference type="PROSITE" id="PS50123"/>
    </source>
</evidence>
<feature type="domain" description="CheR-type methyltransferase" evidence="7">
    <location>
        <begin position="42"/>
        <end position="305"/>
    </location>
</feature>
<dbReference type="PATRIC" id="fig|1434123.4.peg.4290"/>
<feature type="region of interest" description="Disordered" evidence="6">
    <location>
        <begin position="1"/>
        <end position="28"/>
    </location>
</feature>
<organism evidence="8 9">
    <name type="scientific">Methanosarcina vacuolata Z-761</name>
    <dbReference type="NCBI Taxonomy" id="1434123"/>
    <lineage>
        <taxon>Archaea</taxon>
        <taxon>Methanobacteriati</taxon>
        <taxon>Methanobacteriota</taxon>
        <taxon>Stenosarchaea group</taxon>
        <taxon>Methanomicrobia</taxon>
        <taxon>Methanosarcinales</taxon>
        <taxon>Methanosarcinaceae</taxon>
        <taxon>Methanosarcina</taxon>
    </lineage>
</organism>
<dbReference type="PANTHER" id="PTHR24422:SF10">
    <property type="entry name" value="CHEMOTAXIS PROTEIN METHYLTRANSFERASE 2"/>
    <property type="match status" value="1"/>
</dbReference>